<dbReference type="Gene3D" id="3.10.180.10">
    <property type="entry name" value="2,3-Dihydroxybiphenyl 1,2-Dioxygenase, domain 1"/>
    <property type="match status" value="1"/>
</dbReference>
<dbReference type="SUPFAM" id="SSF54593">
    <property type="entry name" value="Glyoxalase/Bleomycin resistance protein/Dihydroxybiphenyl dioxygenase"/>
    <property type="match status" value="1"/>
</dbReference>
<sequence length="137" mass="14992">MTTFASVRIVTDDVERLTAFYEHVTGLIASRPAPVFAEFRTSAGTLAISSSQLTESLYGEGVVRAAANRTVFLEFQVPDVDAEYDRLRELEFVQQPTTMPWGNRSAVLRDPDGNLVNLFAPATAEAAARLAEQSPAR</sequence>
<keyword evidence="4" id="KW-1185">Reference proteome</keyword>
<dbReference type="RefSeq" id="WP_344173366.1">
    <property type="nucleotide sequence ID" value="NZ_BAAANC010000001.1"/>
</dbReference>
<gene>
    <name evidence="3" type="ORF">GCM10009741_25310</name>
</gene>
<evidence type="ECO:0000256" key="1">
    <source>
        <dbReference type="ARBA" id="ARBA00022723"/>
    </source>
</evidence>
<dbReference type="EMBL" id="BAAANC010000001">
    <property type="protein sequence ID" value="GAA1522784.1"/>
    <property type="molecule type" value="Genomic_DNA"/>
</dbReference>
<dbReference type="InterPro" id="IPR037523">
    <property type="entry name" value="VOC_core"/>
</dbReference>
<protein>
    <submittedName>
        <fullName evidence="3">VOC family protein</fullName>
    </submittedName>
</protein>
<feature type="domain" description="VOC" evidence="2">
    <location>
        <begin position="3"/>
        <end position="121"/>
    </location>
</feature>
<evidence type="ECO:0000259" key="2">
    <source>
        <dbReference type="PROSITE" id="PS51819"/>
    </source>
</evidence>
<dbReference type="InterPro" id="IPR051785">
    <property type="entry name" value="MMCE/EMCE_epimerase"/>
</dbReference>
<organism evidence="3 4">
    <name type="scientific">Kribbella lupini</name>
    <dbReference type="NCBI Taxonomy" id="291602"/>
    <lineage>
        <taxon>Bacteria</taxon>
        <taxon>Bacillati</taxon>
        <taxon>Actinomycetota</taxon>
        <taxon>Actinomycetes</taxon>
        <taxon>Propionibacteriales</taxon>
        <taxon>Kribbellaceae</taxon>
        <taxon>Kribbella</taxon>
    </lineage>
</organism>
<dbReference type="PROSITE" id="PS51819">
    <property type="entry name" value="VOC"/>
    <property type="match status" value="1"/>
</dbReference>
<dbReference type="PANTHER" id="PTHR43048:SF4">
    <property type="entry name" value="RING-CLEAVING DIOXYGENASE-RELATED"/>
    <property type="match status" value="1"/>
</dbReference>
<comment type="caution">
    <text evidence="3">The sequence shown here is derived from an EMBL/GenBank/DDBJ whole genome shotgun (WGS) entry which is preliminary data.</text>
</comment>
<proteinExistence type="predicted"/>
<keyword evidence="1" id="KW-0479">Metal-binding</keyword>
<dbReference type="Pfam" id="PF00903">
    <property type="entry name" value="Glyoxalase"/>
    <property type="match status" value="1"/>
</dbReference>
<reference evidence="4" key="1">
    <citation type="journal article" date="2019" name="Int. J. Syst. Evol. Microbiol.">
        <title>The Global Catalogue of Microorganisms (GCM) 10K type strain sequencing project: providing services to taxonomists for standard genome sequencing and annotation.</title>
        <authorList>
            <consortium name="The Broad Institute Genomics Platform"/>
            <consortium name="The Broad Institute Genome Sequencing Center for Infectious Disease"/>
            <person name="Wu L."/>
            <person name="Ma J."/>
        </authorList>
    </citation>
    <scope>NUCLEOTIDE SEQUENCE [LARGE SCALE GENOMIC DNA]</scope>
    <source>
        <strain evidence="4">JCM 14303</strain>
    </source>
</reference>
<evidence type="ECO:0000313" key="4">
    <source>
        <dbReference type="Proteomes" id="UP001500363"/>
    </source>
</evidence>
<accession>A0ABP4LFQ3</accession>
<dbReference type="Proteomes" id="UP001500363">
    <property type="component" value="Unassembled WGS sequence"/>
</dbReference>
<dbReference type="InterPro" id="IPR029068">
    <property type="entry name" value="Glyas_Bleomycin-R_OHBP_Dase"/>
</dbReference>
<evidence type="ECO:0000313" key="3">
    <source>
        <dbReference type="EMBL" id="GAA1522784.1"/>
    </source>
</evidence>
<dbReference type="PANTHER" id="PTHR43048">
    <property type="entry name" value="METHYLMALONYL-COA EPIMERASE"/>
    <property type="match status" value="1"/>
</dbReference>
<dbReference type="InterPro" id="IPR004360">
    <property type="entry name" value="Glyas_Fos-R_dOase_dom"/>
</dbReference>
<name>A0ABP4LFQ3_9ACTN</name>